<gene>
    <name evidence="2" type="ORF">SPHA_10987</name>
</gene>
<proteinExistence type="predicted"/>
<feature type="compositionally biased region" description="Polar residues" evidence="1">
    <location>
        <begin position="85"/>
        <end position="94"/>
    </location>
</feature>
<evidence type="ECO:0000313" key="3">
    <source>
        <dbReference type="Proteomes" id="UP000597762"/>
    </source>
</evidence>
<feature type="region of interest" description="Disordered" evidence="1">
    <location>
        <begin position="46"/>
        <end position="94"/>
    </location>
</feature>
<protein>
    <submittedName>
        <fullName evidence="2">Uncharacterized protein</fullName>
    </submittedName>
</protein>
<dbReference type="AlphaFoldDB" id="A0A812B1C4"/>
<dbReference type="Proteomes" id="UP000597762">
    <property type="component" value="Unassembled WGS sequence"/>
</dbReference>
<feature type="compositionally biased region" description="Basic and acidic residues" evidence="1">
    <location>
        <begin position="74"/>
        <end position="83"/>
    </location>
</feature>
<feature type="compositionally biased region" description="Polar residues" evidence="1">
    <location>
        <begin position="117"/>
        <end position="127"/>
    </location>
</feature>
<accession>A0A812B1C4</accession>
<comment type="caution">
    <text evidence="2">The sequence shown here is derived from an EMBL/GenBank/DDBJ whole genome shotgun (WGS) entry which is preliminary data.</text>
</comment>
<organism evidence="2 3">
    <name type="scientific">Acanthosepion pharaonis</name>
    <name type="common">Pharaoh cuttlefish</name>
    <name type="synonym">Sepia pharaonis</name>
    <dbReference type="NCBI Taxonomy" id="158019"/>
    <lineage>
        <taxon>Eukaryota</taxon>
        <taxon>Metazoa</taxon>
        <taxon>Spiralia</taxon>
        <taxon>Lophotrochozoa</taxon>
        <taxon>Mollusca</taxon>
        <taxon>Cephalopoda</taxon>
        <taxon>Coleoidea</taxon>
        <taxon>Decapodiformes</taxon>
        <taxon>Sepiida</taxon>
        <taxon>Sepiina</taxon>
        <taxon>Sepiidae</taxon>
        <taxon>Acanthosepion</taxon>
    </lineage>
</organism>
<evidence type="ECO:0000256" key="1">
    <source>
        <dbReference type="SAM" id="MobiDB-lite"/>
    </source>
</evidence>
<reference evidence="2" key="1">
    <citation type="submission" date="2021-01" db="EMBL/GenBank/DDBJ databases">
        <authorList>
            <person name="Li R."/>
            <person name="Bekaert M."/>
        </authorList>
    </citation>
    <scope>NUCLEOTIDE SEQUENCE</scope>
    <source>
        <strain evidence="2">Farmed</strain>
    </source>
</reference>
<feature type="region of interest" description="Disordered" evidence="1">
    <location>
        <begin position="111"/>
        <end position="157"/>
    </location>
</feature>
<sequence length="157" mass="17623">MIKPWVPTDIACQMCVQDLTNTPNCENNENTTMMCDDFTWISTMPSHADSGQSEEGTEIFTPENCTRSPPAADKLQDTERKPIQETFSYSGDTNTPTMSFYKTIIDQSTLHKERTNQESATTNNGASNIILESKTPPMNSNSYSNFRPLPPVPKKQF</sequence>
<evidence type="ECO:0000313" key="2">
    <source>
        <dbReference type="EMBL" id="CAE1170209.1"/>
    </source>
</evidence>
<name>A0A812B1C4_ACAPH</name>
<feature type="compositionally biased region" description="Pro residues" evidence="1">
    <location>
        <begin position="148"/>
        <end position="157"/>
    </location>
</feature>
<keyword evidence="3" id="KW-1185">Reference proteome</keyword>
<dbReference type="EMBL" id="CAHIKZ030000360">
    <property type="protein sequence ID" value="CAE1170209.1"/>
    <property type="molecule type" value="Genomic_DNA"/>
</dbReference>
<feature type="compositionally biased region" description="Polar residues" evidence="1">
    <location>
        <begin position="136"/>
        <end position="145"/>
    </location>
</feature>